<name>A0ABV4AUU1_9GAMM</name>
<organism evidence="1 2">
    <name type="scientific">Rhodanobacter humi</name>
    <dbReference type="NCBI Taxonomy" id="1888173"/>
    <lineage>
        <taxon>Bacteria</taxon>
        <taxon>Pseudomonadati</taxon>
        <taxon>Pseudomonadota</taxon>
        <taxon>Gammaproteobacteria</taxon>
        <taxon>Lysobacterales</taxon>
        <taxon>Rhodanobacteraceae</taxon>
        <taxon>Rhodanobacter</taxon>
    </lineage>
</organism>
<dbReference type="InterPro" id="IPR011008">
    <property type="entry name" value="Dimeric_a/b-barrel"/>
</dbReference>
<proteinExistence type="predicted"/>
<evidence type="ECO:0000313" key="2">
    <source>
        <dbReference type="Proteomes" id="UP001562159"/>
    </source>
</evidence>
<dbReference type="Proteomes" id="UP001562159">
    <property type="component" value="Unassembled WGS sequence"/>
</dbReference>
<dbReference type="InterPro" id="IPR009874">
    <property type="entry name" value="DUF1428"/>
</dbReference>
<accession>A0ABV4AUU1</accession>
<dbReference type="Gene3D" id="3.30.70.100">
    <property type="match status" value="1"/>
</dbReference>
<comment type="caution">
    <text evidence="1">The sequence shown here is derived from an EMBL/GenBank/DDBJ whole genome shotgun (WGS) entry which is preliminary data.</text>
</comment>
<gene>
    <name evidence="1" type="ORF">AB7878_17255</name>
</gene>
<dbReference type="SUPFAM" id="SSF54909">
    <property type="entry name" value="Dimeric alpha+beta barrel"/>
    <property type="match status" value="1"/>
</dbReference>
<evidence type="ECO:0000313" key="1">
    <source>
        <dbReference type="EMBL" id="MEY2184162.1"/>
    </source>
</evidence>
<dbReference type="EMBL" id="JBGBPY010000001">
    <property type="protein sequence ID" value="MEY2184162.1"/>
    <property type="molecule type" value="Genomic_DNA"/>
</dbReference>
<sequence>MNYVDGFVLPVPKANLAAYRRFARKMGNIWKEHGALEIVECVADDVKPGKLTSFPQSVKLKPDEVVVFSWVSYRSRSHRDRVVAKVLADPRMSGMSPASMPFDGKRMIFGGFKPMLKL</sequence>
<keyword evidence="2" id="KW-1185">Reference proteome</keyword>
<reference evidence="1 2" key="1">
    <citation type="submission" date="2024-07" db="EMBL/GenBank/DDBJ databases">
        <title>Molecular mechanisms and environmental adaptations of flagellar loss and biofilm growth of Rhodanobacter under environmental stress.</title>
        <authorList>
            <person name="Chen M."/>
        </authorList>
    </citation>
    <scope>NUCLEOTIDE SEQUENCE [LARGE SCALE GENOMIC DNA]</scope>
    <source>
        <strain evidence="1 2">RS22</strain>
    </source>
</reference>
<dbReference type="PIRSF" id="PIRSF007028">
    <property type="entry name" value="UCP007028"/>
    <property type="match status" value="1"/>
</dbReference>
<protein>
    <submittedName>
        <fullName evidence="1">DUF1428 domain-containing protein</fullName>
    </submittedName>
</protein>
<dbReference type="Pfam" id="PF07237">
    <property type="entry name" value="DUF1428"/>
    <property type="match status" value="1"/>
</dbReference>